<name>A0A8X7NGT0_CANPA</name>
<dbReference type="OrthoDB" id="8907274at2759"/>
<organism evidence="8 9">
    <name type="scientific">Candida parapsilosis</name>
    <name type="common">Yeast</name>
    <dbReference type="NCBI Taxonomy" id="5480"/>
    <lineage>
        <taxon>Eukaryota</taxon>
        <taxon>Fungi</taxon>
        <taxon>Dikarya</taxon>
        <taxon>Ascomycota</taxon>
        <taxon>Saccharomycotina</taxon>
        <taxon>Pichiomycetes</taxon>
        <taxon>Debaryomycetaceae</taxon>
        <taxon>Candida/Lodderomyces clade</taxon>
        <taxon>Candida</taxon>
    </lineage>
</organism>
<feature type="transmembrane region" description="Helical" evidence="6">
    <location>
        <begin position="235"/>
        <end position="253"/>
    </location>
</feature>
<dbReference type="Pfam" id="PF01569">
    <property type="entry name" value="PAP2"/>
    <property type="match status" value="1"/>
</dbReference>
<evidence type="ECO:0000256" key="4">
    <source>
        <dbReference type="ARBA" id="ARBA00022989"/>
    </source>
</evidence>
<evidence type="ECO:0000313" key="9">
    <source>
        <dbReference type="Proteomes" id="UP000590412"/>
    </source>
</evidence>
<dbReference type="GO" id="GO:0016020">
    <property type="term" value="C:membrane"/>
    <property type="evidence" value="ECO:0007669"/>
    <property type="project" value="UniProtKB-SubCell"/>
</dbReference>
<accession>A0A8X7NGT0</accession>
<dbReference type="SMART" id="SM00014">
    <property type="entry name" value="acidPPc"/>
    <property type="match status" value="1"/>
</dbReference>
<evidence type="ECO:0000256" key="5">
    <source>
        <dbReference type="ARBA" id="ARBA00023136"/>
    </source>
</evidence>
<evidence type="ECO:0000256" key="1">
    <source>
        <dbReference type="ARBA" id="ARBA00004141"/>
    </source>
</evidence>
<feature type="transmembrane region" description="Helical" evidence="6">
    <location>
        <begin position="20"/>
        <end position="43"/>
    </location>
</feature>
<evidence type="ECO:0000256" key="2">
    <source>
        <dbReference type="ARBA" id="ARBA00008816"/>
    </source>
</evidence>
<keyword evidence="4 6" id="KW-1133">Transmembrane helix</keyword>
<dbReference type="GO" id="GO:0006644">
    <property type="term" value="P:phospholipid metabolic process"/>
    <property type="evidence" value="ECO:0007669"/>
    <property type="project" value="InterPro"/>
</dbReference>
<dbReference type="Gene3D" id="1.20.144.10">
    <property type="entry name" value="Phosphatidic acid phosphatase type 2/haloperoxidase"/>
    <property type="match status" value="1"/>
</dbReference>
<dbReference type="PANTHER" id="PTHR10165">
    <property type="entry name" value="LIPID PHOSPHATE PHOSPHATASE"/>
    <property type="match status" value="1"/>
</dbReference>
<dbReference type="InterPro" id="IPR036938">
    <property type="entry name" value="PAP2/HPO_sf"/>
</dbReference>
<dbReference type="EMBL" id="JABWAB010000009">
    <property type="protein sequence ID" value="KAF6045303.1"/>
    <property type="molecule type" value="Genomic_DNA"/>
</dbReference>
<comment type="caution">
    <text evidence="8">The sequence shown here is derived from an EMBL/GenBank/DDBJ whole genome shotgun (WGS) entry which is preliminary data.</text>
</comment>
<comment type="subcellular location">
    <subcellularLocation>
        <location evidence="1">Membrane</location>
        <topology evidence="1">Multi-pass membrane protein</topology>
    </subcellularLocation>
</comment>
<feature type="transmembrane region" description="Helical" evidence="6">
    <location>
        <begin position="69"/>
        <end position="91"/>
    </location>
</feature>
<dbReference type="GO" id="GO:0008195">
    <property type="term" value="F:phosphatidate phosphatase activity"/>
    <property type="evidence" value="ECO:0007669"/>
    <property type="project" value="TreeGrafter"/>
</dbReference>
<protein>
    <submittedName>
        <fullName evidence="8">PAP2 family protein</fullName>
    </submittedName>
</protein>
<dbReference type="CDD" id="cd03390">
    <property type="entry name" value="PAP2_containing_1_like"/>
    <property type="match status" value="1"/>
</dbReference>
<evidence type="ECO:0000256" key="6">
    <source>
        <dbReference type="SAM" id="Phobius"/>
    </source>
</evidence>
<dbReference type="SUPFAM" id="SSF48317">
    <property type="entry name" value="Acid phosphatase/Vanadium-dependent haloperoxidase"/>
    <property type="match status" value="1"/>
</dbReference>
<feature type="transmembrane region" description="Helical" evidence="6">
    <location>
        <begin position="205"/>
        <end position="223"/>
    </location>
</feature>
<keyword evidence="5 6" id="KW-0472">Membrane</keyword>
<dbReference type="GO" id="GO:0046839">
    <property type="term" value="P:phospholipid dephosphorylation"/>
    <property type="evidence" value="ECO:0007669"/>
    <property type="project" value="TreeGrafter"/>
</dbReference>
<feature type="domain" description="Phosphatidic acid phosphatase type 2/haloperoxidase" evidence="7">
    <location>
        <begin position="106"/>
        <end position="250"/>
    </location>
</feature>
<reference evidence="8" key="1">
    <citation type="submission" date="2020-03" db="EMBL/GenBank/DDBJ databases">
        <title>FDA dAtabase for Regulatory Grade micrObial Sequences (FDA-ARGOS): Supporting development and validation of Infectious Disease Dx tests.</title>
        <authorList>
            <person name="Campos J."/>
            <person name="Goldberg B."/>
            <person name="Tallon L."/>
            <person name="Sadzewicz L."/>
            <person name="Vavikolanu K."/>
            <person name="Mehta A."/>
            <person name="Aluvathingal J."/>
            <person name="Nadendla S."/>
            <person name="Nandy P."/>
            <person name="Geyer C."/>
            <person name="Yan Y."/>
            <person name="Sichtig H."/>
        </authorList>
    </citation>
    <scope>NUCLEOTIDE SEQUENCE [LARGE SCALE GENOMIC DNA]</scope>
    <source>
        <strain evidence="8">FDAARGOS_652</strain>
    </source>
</reference>
<evidence type="ECO:0000259" key="7">
    <source>
        <dbReference type="SMART" id="SM00014"/>
    </source>
</evidence>
<dbReference type="AlphaFoldDB" id="A0A8X7NGT0"/>
<keyword evidence="3 6" id="KW-0812">Transmembrane</keyword>
<dbReference type="InterPro" id="IPR043216">
    <property type="entry name" value="PAP-like"/>
</dbReference>
<sequence length="339" mass="38330">MIRDWAITYKSLQLSGLSTLSYIFDFTFYSTILIVSTALGRLLPPMYHEFSLFDISLRYTFLPQATVPVWLLVLISAGIPILQFLLFAIFFKSLSIKRRLWDFFAGCLCLLGAQATQIWAVSLLKNITGLPRPDMIERCEPMVQTIPITQLSNVAICTQSNWNVVMEGFRSFPSGHASTVFCGMVITSLNMAAKLQTFDKRNNSFKVFLTIAPLLGAAFVAGTRVSDNRHFLRDVIAGSILGTFVGASFYHQYHPSIFQLTSRGRAFPPRRFGISKFFRNVGGFWRVEDSGLPEEDAEIRTIENVDVERRMQEMGQGENVKVKTLADNIKFVNMLEPEM</sequence>
<proteinExistence type="inferred from homology"/>
<gene>
    <name evidence="8" type="ORF">FOB60_004875</name>
</gene>
<comment type="similarity">
    <text evidence="2">Belongs to the PA-phosphatase related phosphoesterase family.</text>
</comment>
<evidence type="ECO:0000256" key="3">
    <source>
        <dbReference type="ARBA" id="ARBA00022692"/>
    </source>
</evidence>
<dbReference type="PANTHER" id="PTHR10165:SF192">
    <property type="entry name" value="PHOSPHATIDIC ACID PHOSPHATASE TYPE 2_HALOPEROXIDASE DOMAIN-CONTAINING PROTEIN"/>
    <property type="match status" value="1"/>
</dbReference>
<dbReference type="Proteomes" id="UP000590412">
    <property type="component" value="Unassembled WGS sequence"/>
</dbReference>
<dbReference type="InterPro" id="IPR000326">
    <property type="entry name" value="PAP2/HPO"/>
</dbReference>
<evidence type="ECO:0000313" key="8">
    <source>
        <dbReference type="EMBL" id="KAF6045303.1"/>
    </source>
</evidence>